<dbReference type="GO" id="GO:0003677">
    <property type="term" value="F:DNA binding"/>
    <property type="evidence" value="ECO:0007669"/>
    <property type="project" value="TreeGrafter"/>
</dbReference>
<evidence type="ECO:0000313" key="4">
    <source>
        <dbReference type="Proteomes" id="UP000504638"/>
    </source>
</evidence>
<name>A0A6G1G1X3_9PEZI</name>
<dbReference type="Pfam" id="PF09729">
    <property type="entry name" value="Gti1_Pac2"/>
    <property type="match status" value="1"/>
</dbReference>
<dbReference type="OrthoDB" id="5319641at2759"/>
<dbReference type="GeneID" id="54417025"/>
<protein>
    <recommendedName>
        <fullName evidence="6">Camp independent regulatory protein</fullName>
    </recommendedName>
</protein>
<dbReference type="RefSeq" id="XP_033533674.1">
    <property type="nucleotide sequence ID" value="XM_033676455.1"/>
</dbReference>
<proteinExistence type="inferred from homology"/>
<feature type="non-terminal residue" evidence="3">
    <location>
        <position position="233"/>
    </location>
</feature>
<dbReference type="PANTHER" id="PTHR28027">
    <property type="entry name" value="TRANSCRIPTIONAL REGULATOR MIT1"/>
    <property type="match status" value="1"/>
</dbReference>
<dbReference type="EMBL" id="ML975159">
    <property type="protein sequence ID" value="KAF1812043.1"/>
    <property type="molecule type" value="Genomic_DNA"/>
</dbReference>
<evidence type="ECO:0000256" key="2">
    <source>
        <dbReference type="SAM" id="MobiDB-lite"/>
    </source>
</evidence>
<reference evidence="5" key="3">
    <citation type="submission" date="2025-04" db="UniProtKB">
        <authorList>
            <consortium name="RefSeq"/>
        </authorList>
    </citation>
    <scope>IDENTIFICATION</scope>
    <source>
        <strain evidence="5">CBS 781.70</strain>
    </source>
</reference>
<feature type="region of interest" description="Disordered" evidence="2">
    <location>
        <begin position="112"/>
        <end position="149"/>
    </location>
</feature>
<keyword evidence="4" id="KW-1185">Reference proteome</keyword>
<reference evidence="5" key="2">
    <citation type="submission" date="2020-04" db="EMBL/GenBank/DDBJ databases">
        <authorList>
            <consortium name="NCBI Genome Project"/>
        </authorList>
    </citation>
    <scope>NUCLEOTIDE SEQUENCE</scope>
    <source>
        <strain evidence="5">CBS 781.70</strain>
    </source>
</reference>
<gene>
    <name evidence="3 5" type="ORF">P152DRAFT_398324</name>
</gene>
<evidence type="ECO:0008006" key="6">
    <source>
        <dbReference type="Google" id="ProtNLM"/>
    </source>
</evidence>
<comment type="similarity">
    <text evidence="1">Belongs to the MIT1/WOR1 family.</text>
</comment>
<organism evidence="3">
    <name type="scientific">Eremomyces bilateralis CBS 781.70</name>
    <dbReference type="NCBI Taxonomy" id="1392243"/>
    <lineage>
        <taxon>Eukaryota</taxon>
        <taxon>Fungi</taxon>
        <taxon>Dikarya</taxon>
        <taxon>Ascomycota</taxon>
        <taxon>Pezizomycotina</taxon>
        <taxon>Dothideomycetes</taxon>
        <taxon>Dothideomycetes incertae sedis</taxon>
        <taxon>Eremomycetales</taxon>
        <taxon>Eremomycetaceae</taxon>
        <taxon>Eremomyces</taxon>
    </lineage>
</organism>
<accession>A0A6G1G1X3</accession>
<dbReference type="Proteomes" id="UP000504638">
    <property type="component" value="Unplaced"/>
</dbReference>
<reference evidence="3 5" key="1">
    <citation type="submission" date="2020-01" db="EMBL/GenBank/DDBJ databases">
        <authorList>
            <consortium name="DOE Joint Genome Institute"/>
            <person name="Haridas S."/>
            <person name="Albert R."/>
            <person name="Binder M."/>
            <person name="Bloem J."/>
            <person name="Labutti K."/>
            <person name="Salamov A."/>
            <person name="Andreopoulos B."/>
            <person name="Baker S.E."/>
            <person name="Barry K."/>
            <person name="Bills G."/>
            <person name="Bluhm B.H."/>
            <person name="Cannon C."/>
            <person name="Castanera R."/>
            <person name="Culley D.E."/>
            <person name="Daum C."/>
            <person name="Ezra D."/>
            <person name="Gonzalez J.B."/>
            <person name="Henrissat B."/>
            <person name="Kuo A."/>
            <person name="Liang C."/>
            <person name="Lipzen A."/>
            <person name="Lutzoni F."/>
            <person name="Magnuson J."/>
            <person name="Mondo S."/>
            <person name="Nolan M."/>
            <person name="Ohm R."/>
            <person name="Pangilinan J."/>
            <person name="Park H.-J."/>
            <person name="Ramirez L."/>
            <person name="Alfaro M."/>
            <person name="Sun H."/>
            <person name="Tritt A."/>
            <person name="Yoshinaga Y."/>
            <person name="Zwiers L.-H."/>
            <person name="Turgeon B.G."/>
            <person name="Goodwin S.B."/>
            <person name="Spatafora J.W."/>
            <person name="Crous P.W."/>
            <person name="Grigoriev I.V."/>
        </authorList>
    </citation>
    <scope>NUCLEOTIDE SEQUENCE</scope>
    <source>
        <strain evidence="3 5">CBS 781.70</strain>
    </source>
</reference>
<dbReference type="PANTHER" id="PTHR28027:SF2">
    <property type="entry name" value="TRANSCRIPTIONAL REGULATOR MIT1"/>
    <property type="match status" value="1"/>
</dbReference>
<feature type="region of interest" description="Disordered" evidence="2">
    <location>
        <begin position="1"/>
        <end position="21"/>
    </location>
</feature>
<evidence type="ECO:0000313" key="3">
    <source>
        <dbReference type="EMBL" id="KAF1812043.1"/>
    </source>
</evidence>
<evidence type="ECO:0000256" key="1">
    <source>
        <dbReference type="ARBA" id="ARBA00008359"/>
    </source>
</evidence>
<sequence length="233" mass="26080">MGIASTYGPDPPPVQTTHSHVKAPALSPTWKGFVHTTMDAMMIFEACLSGYLHHIPRRPHDKERPELITSGSCFVYEENASGIKRWTDGMSWSPSRIMGNFLVYRELNQPFPPGEKKRAKRKRSMADVGNEANYRKSSNSPDVETPAKGNCAEDRRLVGSLIDSYGFKKGGLIKKTLSISSNQCNHHIICYYTLEDIKAGKCLRPVQHPDLAHLRPRPSLVEGTAKFRCPLSE</sequence>
<dbReference type="InterPro" id="IPR018608">
    <property type="entry name" value="Gti1/Pac2"/>
</dbReference>
<evidence type="ECO:0000313" key="5">
    <source>
        <dbReference type="RefSeq" id="XP_033533674.1"/>
    </source>
</evidence>
<dbReference type="AlphaFoldDB" id="A0A6G1G1X3"/>